<name>A0A4Z2FLY6_9TELE</name>
<comment type="caution">
    <text evidence="1">The sequence shown here is derived from an EMBL/GenBank/DDBJ whole genome shotgun (WGS) entry which is preliminary data.</text>
</comment>
<dbReference type="AlphaFoldDB" id="A0A4Z2FLY6"/>
<accession>A0A4Z2FLY6</accession>
<reference evidence="1 2" key="1">
    <citation type="submission" date="2019-03" db="EMBL/GenBank/DDBJ databases">
        <title>First draft genome of Liparis tanakae, snailfish: a comprehensive survey of snailfish specific genes.</title>
        <authorList>
            <person name="Kim W."/>
            <person name="Song I."/>
            <person name="Jeong J.-H."/>
            <person name="Kim D."/>
            <person name="Kim S."/>
            <person name="Ryu S."/>
            <person name="Song J.Y."/>
            <person name="Lee S.K."/>
        </authorList>
    </citation>
    <scope>NUCLEOTIDE SEQUENCE [LARGE SCALE GENOMIC DNA]</scope>
    <source>
        <tissue evidence="1">Muscle</tissue>
    </source>
</reference>
<organism evidence="1 2">
    <name type="scientific">Liparis tanakae</name>
    <name type="common">Tanaka's snailfish</name>
    <dbReference type="NCBI Taxonomy" id="230148"/>
    <lineage>
        <taxon>Eukaryota</taxon>
        <taxon>Metazoa</taxon>
        <taxon>Chordata</taxon>
        <taxon>Craniata</taxon>
        <taxon>Vertebrata</taxon>
        <taxon>Euteleostomi</taxon>
        <taxon>Actinopterygii</taxon>
        <taxon>Neopterygii</taxon>
        <taxon>Teleostei</taxon>
        <taxon>Neoteleostei</taxon>
        <taxon>Acanthomorphata</taxon>
        <taxon>Eupercaria</taxon>
        <taxon>Perciformes</taxon>
        <taxon>Cottioidei</taxon>
        <taxon>Cottales</taxon>
        <taxon>Liparidae</taxon>
        <taxon>Liparis</taxon>
    </lineage>
</organism>
<dbReference type="EMBL" id="SRLO01001081">
    <property type="protein sequence ID" value="TNN41773.1"/>
    <property type="molecule type" value="Genomic_DNA"/>
</dbReference>
<evidence type="ECO:0000313" key="2">
    <source>
        <dbReference type="Proteomes" id="UP000314294"/>
    </source>
</evidence>
<proteinExistence type="predicted"/>
<evidence type="ECO:0000313" key="1">
    <source>
        <dbReference type="EMBL" id="TNN41773.1"/>
    </source>
</evidence>
<dbReference type="Proteomes" id="UP000314294">
    <property type="component" value="Unassembled WGS sequence"/>
</dbReference>
<gene>
    <name evidence="1" type="ORF">EYF80_048054</name>
</gene>
<sequence length="68" mass="7320">MDGGREGEIINELALPVTPIARTLFGGFASLAGRSPGTEERVLCSYLMVLCSDLKVLCPYLKVLCSML</sequence>
<keyword evidence="2" id="KW-1185">Reference proteome</keyword>
<protein>
    <submittedName>
        <fullName evidence="1">Uncharacterized protein</fullName>
    </submittedName>
</protein>